<dbReference type="InterPro" id="IPR012677">
    <property type="entry name" value="Nucleotide-bd_a/b_plait_sf"/>
</dbReference>
<dbReference type="Gene3D" id="3.30.70.330">
    <property type="match status" value="1"/>
</dbReference>
<feature type="compositionally biased region" description="Acidic residues" evidence="3">
    <location>
        <begin position="352"/>
        <end position="376"/>
    </location>
</feature>
<evidence type="ECO:0000313" key="5">
    <source>
        <dbReference type="EMBL" id="GEM11338.1"/>
    </source>
</evidence>
<comment type="caution">
    <text evidence="5">The sequence shown here is derived from an EMBL/GenBank/DDBJ whole genome shotgun (WGS) entry which is preliminary data.</text>
</comment>
<feature type="compositionally biased region" description="Basic and acidic residues" evidence="3">
    <location>
        <begin position="395"/>
        <end position="404"/>
    </location>
</feature>
<evidence type="ECO:0000256" key="3">
    <source>
        <dbReference type="SAM" id="MobiDB-lite"/>
    </source>
</evidence>
<accession>A0A511KLT5</accession>
<proteinExistence type="predicted"/>
<sequence length="714" mass="77401">MDTPDSLFSDPATPSAATTGSPATGDSPPPSTLSKPMTAPAFVPRAVGKRRAPAARPPRAATLASQSSSASKDAISSTDASLHTSRPGPAASTSTASKFASPKLSREEQDRLEAILCAVESALSDWGMSAHRGNGVLDKFREAKEAGREGSDLFSRFLFRFLSPGPVIHVSQILTFPPVRALSNTLMDVQRAVKLRDSHVIKVDDSGFKVGRKEQPDVDELAATEPADWDDMVIYLENIPLTLSNTNDRSVSLFLSSALATPVQRLILPPLYDSNNPPDFHENSDVQTQEQAFAQARAVAAGNYAKPPRPLPKSGGPFKCFAFAVLRSDEEVQRVLREFPWDRKGKGRAEEADGDEPSEEKEGEGDCTMENGDDDKVENAAGAAPKQGKTKGKKEKLSPTEIARRSGMRALSYTRWLELKKEYLAYRRTLETLLEAQASGELSQLRYPRAPRDVPPHLQQSRERSRPDPPSRPQDPSPAAARGTKRAPSPPSSFFDPPSNYSKRSKRASSPSAVRTPSPASDLESDAALDIEGAYPVGVVLWIRNVHEKSTKNSLKALFGGLLEQLQEGSGKGIEFVDFEKGLDTCHVRCSSSQLASLLHDHLVSLPSLHLSPQVLTPVGALSPKSLTAAENDSRRPLMSELLGSERERLYWANVPESTRRNARKAAGGRVGLLKEPRDRLGAGATGKRRKSDEEDGPAGGGAQPKKRKRPSRL</sequence>
<feature type="region of interest" description="Disordered" evidence="3">
    <location>
        <begin position="344"/>
        <end position="405"/>
    </location>
</feature>
<feature type="compositionally biased region" description="Basic and acidic residues" evidence="3">
    <location>
        <begin position="450"/>
        <end position="469"/>
    </location>
</feature>
<feature type="region of interest" description="Disordered" evidence="3">
    <location>
        <begin position="444"/>
        <end position="522"/>
    </location>
</feature>
<dbReference type="GO" id="GO:0070034">
    <property type="term" value="F:telomerase RNA binding"/>
    <property type="evidence" value="ECO:0007669"/>
    <property type="project" value="InterPro"/>
</dbReference>
<dbReference type="Proteomes" id="UP000321518">
    <property type="component" value="Unassembled WGS sequence"/>
</dbReference>
<dbReference type="EMBL" id="BJWK01000014">
    <property type="protein sequence ID" value="GEM11338.1"/>
    <property type="molecule type" value="Genomic_DNA"/>
</dbReference>
<feature type="region of interest" description="Disordered" evidence="3">
    <location>
        <begin position="1"/>
        <end position="104"/>
    </location>
</feature>
<gene>
    <name evidence="5" type="ORF">Rt10032_c14g5355</name>
</gene>
<dbReference type="AlphaFoldDB" id="A0A511KLT5"/>
<evidence type="ECO:0000313" key="6">
    <source>
        <dbReference type="Proteomes" id="UP000321518"/>
    </source>
</evidence>
<feature type="region of interest" description="Disordered" evidence="3">
    <location>
        <begin position="661"/>
        <end position="714"/>
    </location>
</feature>
<dbReference type="PROSITE" id="PS51939">
    <property type="entry name" value="XRRM"/>
    <property type="match status" value="1"/>
</dbReference>
<keyword evidence="1 2" id="KW-0694">RNA-binding</keyword>
<dbReference type="OrthoDB" id="439993at2759"/>
<dbReference type="GO" id="GO:1990904">
    <property type="term" value="C:ribonucleoprotein complex"/>
    <property type="evidence" value="ECO:0007669"/>
    <property type="project" value="UniProtKB-UniRule"/>
</dbReference>
<reference evidence="5 6" key="1">
    <citation type="submission" date="2019-07" db="EMBL/GenBank/DDBJ databases">
        <title>Rhodotorula toruloides NBRC10032 genome sequencing.</title>
        <authorList>
            <person name="Shida Y."/>
            <person name="Takaku H."/>
            <person name="Ogasawara W."/>
            <person name="Mori K."/>
        </authorList>
    </citation>
    <scope>NUCLEOTIDE SEQUENCE [LARGE SCALE GENOMIC DNA]</scope>
    <source>
        <strain evidence="5 6">NBRC10032</strain>
    </source>
</reference>
<dbReference type="InterPro" id="IPR045537">
    <property type="entry name" value="Lar7_xRRM"/>
</dbReference>
<organism evidence="5 6">
    <name type="scientific">Rhodotorula toruloides</name>
    <name type="common">Yeast</name>
    <name type="synonym">Rhodosporidium toruloides</name>
    <dbReference type="NCBI Taxonomy" id="5286"/>
    <lineage>
        <taxon>Eukaryota</taxon>
        <taxon>Fungi</taxon>
        <taxon>Dikarya</taxon>
        <taxon>Basidiomycota</taxon>
        <taxon>Pucciniomycotina</taxon>
        <taxon>Microbotryomycetes</taxon>
        <taxon>Sporidiobolales</taxon>
        <taxon>Sporidiobolaceae</taxon>
        <taxon>Rhodotorula</taxon>
    </lineage>
</organism>
<dbReference type="GO" id="GO:1904868">
    <property type="term" value="P:telomerase catalytic core complex assembly"/>
    <property type="evidence" value="ECO:0007669"/>
    <property type="project" value="InterPro"/>
</dbReference>
<feature type="domain" description="XRRM" evidence="4">
    <location>
        <begin position="534"/>
        <end position="692"/>
    </location>
</feature>
<evidence type="ECO:0000256" key="1">
    <source>
        <dbReference type="ARBA" id="ARBA00022884"/>
    </source>
</evidence>
<dbReference type="Pfam" id="PF19977">
    <property type="entry name" value="xRRM"/>
    <property type="match status" value="1"/>
</dbReference>
<dbReference type="InterPro" id="IPR014886">
    <property type="entry name" value="La_xRRM"/>
</dbReference>
<protein>
    <recommendedName>
        <fullName evidence="4">XRRM domain-containing protein</fullName>
    </recommendedName>
</protein>
<feature type="compositionally biased region" description="Low complexity" evidence="3">
    <location>
        <begin position="89"/>
        <end position="103"/>
    </location>
</feature>
<name>A0A511KLT5_RHOTO</name>
<feature type="compositionally biased region" description="Low complexity" evidence="3">
    <location>
        <begin position="9"/>
        <end position="26"/>
    </location>
</feature>
<feature type="compositionally biased region" description="Low complexity" evidence="3">
    <location>
        <begin position="57"/>
        <end position="81"/>
    </location>
</feature>
<evidence type="ECO:0000256" key="2">
    <source>
        <dbReference type="PROSITE-ProRule" id="PRU01288"/>
    </source>
</evidence>
<evidence type="ECO:0000259" key="4">
    <source>
        <dbReference type="PROSITE" id="PS51939"/>
    </source>
</evidence>
<feature type="compositionally biased region" description="Basic residues" evidence="3">
    <location>
        <begin position="705"/>
        <end position="714"/>
    </location>
</feature>